<dbReference type="RefSeq" id="WP_076433438.1">
    <property type="nucleotide sequence ID" value="NZ_FTNO01000008.1"/>
</dbReference>
<accession>A0A1N7FBR0</accession>
<evidence type="ECO:0000259" key="1">
    <source>
        <dbReference type="Pfam" id="PF13847"/>
    </source>
</evidence>
<keyword evidence="3" id="KW-1185">Reference proteome</keyword>
<feature type="domain" description="Methyltransferase" evidence="1">
    <location>
        <begin position="45"/>
        <end position="154"/>
    </location>
</feature>
<keyword evidence="2" id="KW-0808">Transferase</keyword>
<dbReference type="InterPro" id="IPR025714">
    <property type="entry name" value="Methyltranfer_dom"/>
</dbReference>
<keyword evidence="2" id="KW-0489">Methyltransferase</keyword>
<evidence type="ECO:0000313" key="2">
    <source>
        <dbReference type="EMBL" id="SIR97722.1"/>
    </source>
</evidence>
<dbReference type="GO" id="GO:0032259">
    <property type="term" value="P:methylation"/>
    <property type="evidence" value="ECO:0007669"/>
    <property type="project" value="UniProtKB-KW"/>
</dbReference>
<dbReference type="Gene3D" id="3.40.50.150">
    <property type="entry name" value="Vaccinia Virus protein VP39"/>
    <property type="match status" value="1"/>
</dbReference>
<dbReference type="EMBL" id="FTNO01000008">
    <property type="protein sequence ID" value="SIR97722.1"/>
    <property type="molecule type" value="Genomic_DNA"/>
</dbReference>
<dbReference type="Pfam" id="PF13847">
    <property type="entry name" value="Methyltransf_31"/>
    <property type="match status" value="1"/>
</dbReference>
<dbReference type="SUPFAM" id="SSF53335">
    <property type="entry name" value="S-adenosyl-L-methionine-dependent methyltransferases"/>
    <property type="match status" value="1"/>
</dbReference>
<dbReference type="Proteomes" id="UP000186914">
    <property type="component" value="Unassembled WGS sequence"/>
</dbReference>
<sequence>MGDYDSTPSFYTTDETFEKYLGQTSYYLALQDNVVELVSHAAPNRIVEMGSGTGQTAIRLTEETPATEVLGIDNRETVVEVSRTNADKLGLSNLTFETADMTEYVKTVTTLPEMVVLLYSFHHIPDPLQQKVDFLEECYTALPEGGHICIAETFLKNNARDTAAAREIQTRWAHRGVEAFASTFWSALDGINSAAIEHAQEVGEFSRDHELEAGDNVRTRDDEYLISRDWLVDHAHSVGFDVLLAEPVNSLGDGIVLLEK</sequence>
<evidence type="ECO:0000313" key="3">
    <source>
        <dbReference type="Proteomes" id="UP000186914"/>
    </source>
</evidence>
<organism evidence="2 3">
    <name type="scientific">Haladaptatus litoreus</name>
    <dbReference type="NCBI Taxonomy" id="553468"/>
    <lineage>
        <taxon>Archaea</taxon>
        <taxon>Methanobacteriati</taxon>
        <taxon>Methanobacteriota</taxon>
        <taxon>Stenosarchaea group</taxon>
        <taxon>Halobacteria</taxon>
        <taxon>Halobacteriales</taxon>
        <taxon>Haladaptataceae</taxon>
        <taxon>Haladaptatus</taxon>
    </lineage>
</organism>
<gene>
    <name evidence="2" type="ORF">SAMN05421858_4913</name>
</gene>
<dbReference type="InterPro" id="IPR029063">
    <property type="entry name" value="SAM-dependent_MTases_sf"/>
</dbReference>
<proteinExistence type="predicted"/>
<protein>
    <submittedName>
        <fullName evidence="2">Methyltransferase domain-containing protein</fullName>
    </submittedName>
</protein>
<name>A0A1N7FBR0_9EURY</name>
<reference evidence="3" key="1">
    <citation type="submission" date="2017-01" db="EMBL/GenBank/DDBJ databases">
        <authorList>
            <person name="Varghese N."/>
            <person name="Submissions S."/>
        </authorList>
    </citation>
    <scope>NUCLEOTIDE SEQUENCE [LARGE SCALE GENOMIC DNA]</scope>
    <source>
        <strain evidence="3">CGMCC 1.7737</strain>
    </source>
</reference>
<dbReference type="AlphaFoldDB" id="A0A1N7FBR0"/>
<dbReference type="GO" id="GO:0008168">
    <property type="term" value="F:methyltransferase activity"/>
    <property type="evidence" value="ECO:0007669"/>
    <property type="project" value="UniProtKB-KW"/>
</dbReference>
<dbReference type="CDD" id="cd02440">
    <property type="entry name" value="AdoMet_MTases"/>
    <property type="match status" value="1"/>
</dbReference>
<dbReference type="PANTHER" id="PTHR43861">
    <property type="entry name" value="TRANS-ACONITATE 2-METHYLTRANSFERASE-RELATED"/>
    <property type="match status" value="1"/>
</dbReference>